<evidence type="ECO:0000256" key="1">
    <source>
        <dbReference type="ARBA" id="ARBA00022884"/>
    </source>
</evidence>
<feature type="domain" description="RRM" evidence="2">
    <location>
        <begin position="1"/>
        <end position="79"/>
    </location>
</feature>
<dbReference type="OrthoDB" id="9798855at2"/>
<dbReference type="SUPFAM" id="SSF54928">
    <property type="entry name" value="RNA-binding domain, RBD"/>
    <property type="match status" value="1"/>
</dbReference>
<dbReference type="Proteomes" id="UP000192796">
    <property type="component" value="Unassembled WGS sequence"/>
</dbReference>
<dbReference type="PANTHER" id="PTHR48025">
    <property type="entry name" value="OS02G0815200 PROTEIN"/>
    <property type="match status" value="1"/>
</dbReference>
<evidence type="ECO:0000313" key="3">
    <source>
        <dbReference type="EMBL" id="OQP56834.1"/>
    </source>
</evidence>
<evidence type="ECO:0000313" key="4">
    <source>
        <dbReference type="Proteomes" id="UP000192796"/>
    </source>
</evidence>
<keyword evidence="4" id="KW-1185">Reference proteome</keyword>
<organism evidence="3 4">
    <name type="scientific">Niastella vici</name>
    <dbReference type="NCBI Taxonomy" id="1703345"/>
    <lineage>
        <taxon>Bacteria</taxon>
        <taxon>Pseudomonadati</taxon>
        <taxon>Bacteroidota</taxon>
        <taxon>Chitinophagia</taxon>
        <taxon>Chitinophagales</taxon>
        <taxon>Chitinophagaceae</taxon>
        <taxon>Niastella</taxon>
    </lineage>
</organism>
<reference evidence="3 4" key="1">
    <citation type="submission" date="2016-03" db="EMBL/GenBank/DDBJ databases">
        <title>Niastella vici sp. nov., isolated from farmland soil.</title>
        <authorList>
            <person name="Chen L."/>
            <person name="Wang D."/>
            <person name="Yang S."/>
            <person name="Wang G."/>
        </authorList>
    </citation>
    <scope>NUCLEOTIDE SEQUENCE [LARGE SCALE GENOMIC DNA]</scope>
    <source>
        <strain evidence="3 4">DJ57</strain>
    </source>
</reference>
<dbReference type="RefSeq" id="WP_081155797.1">
    <property type="nucleotide sequence ID" value="NZ_LVYD01000124.1"/>
</dbReference>
<dbReference type="PANTHER" id="PTHR48025:SF1">
    <property type="entry name" value="RRM DOMAIN-CONTAINING PROTEIN"/>
    <property type="match status" value="1"/>
</dbReference>
<dbReference type="InterPro" id="IPR012677">
    <property type="entry name" value="Nucleotide-bd_a/b_plait_sf"/>
</dbReference>
<dbReference type="InterPro" id="IPR000504">
    <property type="entry name" value="RRM_dom"/>
</dbReference>
<dbReference type="PROSITE" id="PS50102">
    <property type="entry name" value="RRM"/>
    <property type="match status" value="1"/>
</dbReference>
<dbReference type="GO" id="GO:0003729">
    <property type="term" value="F:mRNA binding"/>
    <property type="evidence" value="ECO:0007669"/>
    <property type="project" value="TreeGrafter"/>
</dbReference>
<dbReference type="AlphaFoldDB" id="A0A1V9FEQ0"/>
<proteinExistence type="predicted"/>
<comment type="caution">
    <text evidence="3">The sequence shown here is derived from an EMBL/GenBank/DDBJ whole genome shotgun (WGS) entry which is preliminary data.</text>
</comment>
<dbReference type="Gene3D" id="3.30.70.330">
    <property type="match status" value="1"/>
</dbReference>
<gene>
    <name evidence="3" type="ORF">A3860_09630</name>
</gene>
<sequence>MNIQVFNLSLNTADRDLRKLFSAFGIVASAEVIRDKLNGRSKCNAMVEMPIEREALLAIESLHQTMLDGKKISVTALHAKPKW</sequence>
<evidence type="ECO:0000259" key="2">
    <source>
        <dbReference type="PROSITE" id="PS50102"/>
    </source>
</evidence>
<keyword evidence="1" id="KW-0694">RNA-binding</keyword>
<dbReference type="Pfam" id="PF00076">
    <property type="entry name" value="RRM_1"/>
    <property type="match status" value="1"/>
</dbReference>
<protein>
    <recommendedName>
        <fullName evidence="2">RRM domain-containing protein</fullName>
    </recommendedName>
</protein>
<dbReference type="SMART" id="SM00360">
    <property type="entry name" value="RRM"/>
    <property type="match status" value="1"/>
</dbReference>
<name>A0A1V9FEQ0_9BACT</name>
<dbReference type="InterPro" id="IPR050502">
    <property type="entry name" value="Euk_RNA-bind_prot"/>
</dbReference>
<dbReference type="STRING" id="1703345.A3860_09630"/>
<accession>A0A1V9FEQ0</accession>
<dbReference type="InterPro" id="IPR035979">
    <property type="entry name" value="RBD_domain_sf"/>
</dbReference>
<dbReference type="EMBL" id="LVYD01000124">
    <property type="protein sequence ID" value="OQP56834.1"/>
    <property type="molecule type" value="Genomic_DNA"/>
</dbReference>